<dbReference type="EMBL" id="JACHVU010000013">
    <property type="protein sequence ID" value="MBB2993048.1"/>
    <property type="molecule type" value="Genomic_DNA"/>
</dbReference>
<dbReference type="AlphaFoldDB" id="A0A839QA76"/>
<evidence type="ECO:0000313" key="3">
    <source>
        <dbReference type="EMBL" id="MBB2993048.1"/>
    </source>
</evidence>
<name>A0A839QA76_MYCIR</name>
<feature type="domain" description="DUF8129" evidence="2">
    <location>
        <begin position="6"/>
        <end position="60"/>
    </location>
</feature>
<organism evidence="3 4">
    <name type="scientific">Mycolicibacterium iranicum</name>
    <name type="common">Mycobacterium iranicum</name>
    <dbReference type="NCBI Taxonomy" id="912594"/>
    <lineage>
        <taxon>Bacteria</taxon>
        <taxon>Bacillati</taxon>
        <taxon>Actinomycetota</taxon>
        <taxon>Actinomycetes</taxon>
        <taxon>Mycobacteriales</taxon>
        <taxon>Mycobacteriaceae</taxon>
        <taxon>Mycolicibacterium</taxon>
    </lineage>
</organism>
<proteinExistence type="predicted"/>
<dbReference type="Proteomes" id="UP000550501">
    <property type="component" value="Unassembled WGS sequence"/>
</dbReference>
<dbReference type="Pfam" id="PF26450">
    <property type="entry name" value="DUF8129"/>
    <property type="match status" value="1"/>
</dbReference>
<dbReference type="RefSeq" id="WP_183472389.1">
    <property type="nucleotide sequence ID" value="NZ_JACHVU010000013.1"/>
</dbReference>
<feature type="region of interest" description="Disordered" evidence="1">
    <location>
        <begin position="59"/>
        <end position="111"/>
    </location>
</feature>
<evidence type="ECO:0000256" key="1">
    <source>
        <dbReference type="SAM" id="MobiDB-lite"/>
    </source>
</evidence>
<sequence>MTDSNDLALPDYDQMTLGDLQHRIRSLSNDELQAVLVYEAGHAARVPVLEILEARARELDSGAEPSSGDPRRAPGIESTPGGSRVQESTAAEANTPLRHGVAEQTPNRGLP</sequence>
<gene>
    <name evidence="3" type="ORF">FHR72_004555</name>
</gene>
<comment type="caution">
    <text evidence="3">The sequence shown here is derived from an EMBL/GenBank/DDBJ whole genome shotgun (WGS) entry which is preliminary data.</text>
</comment>
<keyword evidence="4" id="KW-1185">Reference proteome</keyword>
<protein>
    <recommendedName>
        <fullName evidence="2">DUF8129 domain-containing protein</fullName>
    </recommendedName>
</protein>
<accession>A0A839QA76</accession>
<dbReference type="InterPro" id="IPR058442">
    <property type="entry name" value="DUF8129"/>
</dbReference>
<evidence type="ECO:0000313" key="4">
    <source>
        <dbReference type="Proteomes" id="UP000550501"/>
    </source>
</evidence>
<reference evidence="3 4" key="1">
    <citation type="submission" date="2020-08" db="EMBL/GenBank/DDBJ databases">
        <title>The Agave Microbiome: Exploring the role of microbial communities in plant adaptations to desert environments.</title>
        <authorList>
            <person name="Partida-Martinez L.P."/>
        </authorList>
    </citation>
    <scope>NUCLEOTIDE SEQUENCE [LARGE SCALE GENOMIC DNA]</scope>
    <source>
        <strain evidence="3 4">AT2.18</strain>
    </source>
</reference>
<evidence type="ECO:0000259" key="2">
    <source>
        <dbReference type="Pfam" id="PF26450"/>
    </source>
</evidence>